<keyword evidence="2" id="KW-1185">Reference proteome</keyword>
<dbReference type="KEGG" id="zju:107428308"/>
<evidence type="ECO:0000313" key="3">
    <source>
        <dbReference type="RefSeq" id="XP_015894313.2"/>
    </source>
</evidence>
<proteinExistence type="predicted"/>
<dbReference type="RefSeq" id="XP_015894313.2">
    <property type="nucleotide sequence ID" value="XM_016038827.4"/>
</dbReference>
<feature type="compositionally biased region" description="Polar residues" evidence="1">
    <location>
        <begin position="156"/>
        <end position="170"/>
    </location>
</feature>
<gene>
    <name evidence="3" type="primary">LOC107428308</name>
</gene>
<name>A0A6P4AHQ1_ZIZJJ</name>
<dbReference type="PANTHER" id="PTHR35280">
    <property type="entry name" value="F17L21.9"/>
    <property type="match status" value="1"/>
</dbReference>
<dbReference type="PANTHER" id="PTHR35280:SF1">
    <property type="entry name" value="F17L21.9"/>
    <property type="match status" value="1"/>
</dbReference>
<evidence type="ECO:0000313" key="2">
    <source>
        <dbReference type="Proteomes" id="UP001652623"/>
    </source>
</evidence>
<reference evidence="3" key="1">
    <citation type="submission" date="2025-08" db="UniProtKB">
        <authorList>
            <consortium name="RefSeq"/>
        </authorList>
    </citation>
    <scope>IDENTIFICATION</scope>
    <source>
        <tissue evidence="3">Seedling</tissue>
    </source>
</reference>
<dbReference type="Proteomes" id="UP001652623">
    <property type="component" value="Chromosome 12"/>
</dbReference>
<protein>
    <submittedName>
        <fullName evidence="3">Uncharacterized protein LOC107428308</fullName>
    </submittedName>
</protein>
<sequence length="196" mass="22114">MDSKNQNLELINAAIQKLIQERKNREVSGESFIEEDDDDQLFLSRLLYQLESLKRDGKLEQNESSNKVGEVNCRVDESKSEKGDGNIEVVDTDEIVKELKKVKKQNSITHWLLSAMIVLTLVWQISEVSLILKLKDGVSHPFRSLGGMLIGMFKSSTTNGHDSENQNESHSLPPIKVPDFPHMEFPDLNGDNGGKH</sequence>
<organism evidence="2 3">
    <name type="scientific">Ziziphus jujuba</name>
    <name type="common">Chinese jujube</name>
    <name type="synonym">Ziziphus sativa</name>
    <dbReference type="NCBI Taxonomy" id="326968"/>
    <lineage>
        <taxon>Eukaryota</taxon>
        <taxon>Viridiplantae</taxon>
        <taxon>Streptophyta</taxon>
        <taxon>Embryophyta</taxon>
        <taxon>Tracheophyta</taxon>
        <taxon>Spermatophyta</taxon>
        <taxon>Magnoliopsida</taxon>
        <taxon>eudicotyledons</taxon>
        <taxon>Gunneridae</taxon>
        <taxon>Pentapetalae</taxon>
        <taxon>rosids</taxon>
        <taxon>fabids</taxon>
        <taxon>Rosales</taxon>
        <taxon>Rhamnaceae</taxon>
        <taxon>Paliureae</taxon>
        <taxon>Ziziphus</taxon>
    </lineage>
</organism>
<dbReference type="InParanoid" id="A0A6P4AHQ1"/>
<feature type="region of interest" description="Disordered" evidence="1">
    <location>
        <begin position="156"/>
        <end position="196"/>
    </location>
</feature>
<dbReference type="FunCoup" id="A0A6P4AHQ1">
    <property type="interactions" value="332"/>
</dbReference>
<evidence type="ECO:0000256" key="1">
    <source>
        <dbReference type="SAM" id="MobiDB-lite"/>
    </source>
</evidence>
<accession>A0A6P4AHQ1</accession>
<dbReference type="AlphaFoldDB" id="A0A6P4AHQ1"/>
<dbReference type="GeneID" id="107428308"/>